<comment type="caution">
    <text evidence="2">The sequence shown here is derived from an EMBL/GenBank/DDBJ whole genome shotgun (WGS) entry which is preliminary data.</text>
</comment>
<dbReference type="Proteomes" id="UP000235145">
    <property type="component" value="Unassembled WGS sequence"/>
</dbReference>
<organism evidence="2 3">
    <name type="scientific">Lactuca sativa</name>
    <name type="common">Garden lettuce</name>
    <dbReference type="NCBI Taxonomy" id="4236"/>
    <lineage>
        <taxon>Eukaryota</taxon>
        <taxon>Viridiplantae</taxon>
        <taxon>Streptophyta</taxon>
        <taxon>Embryophyta</taxon>
        <taxon>Tracheophyta</taxon>
        <taxon>Spermatophyta</taxon>
        <taxon>Magnoliopsida</taxon>
        <taxon>eudicotyledons</taxon>
        <taxon>Gunneridae</taxon>
        <taxon>Pentapetalae</taxon>
        <taxon>asterids</taxon>
        <taxon>campanulids</taxon>
        <taxon>Asterales</taxon>
        <taxon>Asteraceae</taxon>
        <taxon>Cichorioideae</taxon>
        <taxon>Cichorieae</taxon>
        <taxon>Lactucinae</taxon>
        <taxon>Lactuca</taxon>
    </lineage>
</organism>
<dbReference type="InterPro" id="IPR008906">
    <property type="entry name" value="HATC_C_dom"/>
</dbReference>
<dbReference type="InterPro" id="IPR012337">
    <property type="entry name" value="RNaseH-like_sf"/>
</dbReference>
<dbReference type="AlphaFoldDB" id="A0A9R1V013"/>
<name>A0A9R1V013_LACSA</name>
<evidence type="ECO:0000313" key="2">
    <source>
        <dbReference type="EMBL" id="KAJ0197482.1"/>
    </source>
</evidence>
<evidence type="ECO:0000259" key="1">
    <source>
        <dbReference type="Pfam" id="PF05699"/>
    </source>
</evidence>
<dbReference type="Pfam" id="PF05699">
    <property type="entry name" value="Dimer_Tnp_hAT"/>
    <property type="match status" value="1"/>
</dbReference>
<protein>
    <recommendedName>
        <fullName evidence="1">HAT C-terminal dimerisation domain-containing protein</fullName>
    </recommendedName>
</protein>
<evidence type="ECO:0000313" key="3">
    <source>
        <dbReference type="Proteomes" id="UP000235145"/>
    </source>
</evidence>
<accession>A0A9R1V013</accession>
<dbReference type="GO" id="GO:0046983">
    <property type="term" value="F:protein dimerization activity"/>
    <property type="evidence" value="ECO:0007669"/>
    <property type="project" value="InterPro"/>
</dbReference>
<proteinExistence type="predicted"/>
<dbReference type="PANTHER" id="PTHR23272:SF185">
    <property type="entry name" value="ZINC FINGER BED DOMAIN-CONTAINING PROTEIN RICESLEEPER 2-LIKE"/>
    <property type="match status" value="1"/>
</dbReference>
<gene>
    <name evidence="2" type="ORF">LSAT_V11C700369810</name>
</gene>
<feature type="domain" description="HAT C-terminal dimerisation" evidence="1">
    <location>
        <begin position="1"/>
        <end position="48"/>
    </location>
</feature>
<sequence>MAMDVLAIPISTVASEATFSVGGRVIDPYRSSLVPDTVEKLICGGDWIRNRYGIKKKIEESNVPRLTDYGVCSAIFLSSSFENRVPETKTENPHTGPCPLHRTEVRTNWGLAPYIGPKSEADWDLVPYIGPKSEADWDLVPYIGPKSEADIGPKSEADWDLVPYIGPKSEAGWDLVPYIGPKSEAG</sequence>
<dbReference type="PANTHER" id="PTHR23272">
    <property type="entry name" value="BED FINGER-RELATED"/>
    <property type="match status" value="1"/>
</dbReference>
<reference evidence="2 3" key="1">
    <citation type="journal article" date="2017" name="Nat. Commun.">
        <title>Genome assembly with in vitro proximity ligation data and whole-genome triplication in lettuce.</title>
        <authorList>
            <person name="Reyes-Chin-Wo S."/>
            <person name="Wang Z."/>
            <person name="Yang X."/>
            <person name="Kozik A."/>
            <person name="Arikit S."/>
            <person name="Song C."/>
            <person name="Xia L."/>
            <person name="Froenicke L."/>
            <person name="Lavelle D.O."/>
            <person name="Truco M.J."/>
            <person name="Xia R."/>
            <person name="Zhu S."/>
            <person name="Xu C."/>
            <person name="Xu H."/>
            <person name="Xu X."/>
            <person name="Cox K."/>
            <person name="Korf I."/>
            <person name="Meyers B.C."/>
            <person name="Michelmore R.W."/>
        </authorList>
    </citation>
    <scope>NUCLEOTIDE SEQUENCE [LARGE SCALE GENOMIC DNA]</scope>
    <source>
        <strain evidence="3">cv. Salinas</strain>
        <tissue evidence="2">Seedlings</tissue>
    </source>
</reference>
<dbReference type="SUPFAM" id="SSF53098">
    <property type="entry name" value="Ribonuclease H-like"/>
    <property type="match status" value="1"/>
</dbReference>
<keyword evidence="3" id="KW-1185">Reference proteome</keyword>
<dbReference type="EMBL" id="NBSK02000007">
    <property type="protein sequence ID" value="KAJ0197482.1"/>
    <property type="molecule type" value="Genomic_DNA"/>
</dbReference>